<keyword evidence="3" id="KW-1185">Reference proteome</keyword>
<comment type="caution">
    <text evidence="2">The sequence shown here is derived from an EMBL/GenBank/DDBJ whole genome shotgun (WGS) entry which is preliminary data.</text>
</comment>
<feature type="compositionally biased region" description="Basic and acidic residues" evidence="1">
    <location>
        <begin position="37"/>
        <end position="57"/>
    </location>
</feature>
<dbReference type="AlphaFoldDB" id="A0AAD5B6D0"/>
<dbReference type="EMBL" id="MU535325">
    <property type="protein sequence ID" value="KAI5629508.1"/>
    <property type="molecule type" value="Genomic_DNA"/>
</dbReference>
<protein>
    <submittedName>
        <fullName evidence="2">Uncharacterized protein</fullName>
    </submittedName>
</protein>
<accession>A0AAD5B6D0</accession>
<reference evidence="2" key="1">
    <citation type="submission" date="2018-07" db="EMBL/GenBank/DDBJ databases">
        <title>Comparative genomics of catfishes provides insights into carnivory and benthic adaptation.</title>
        <authorList>
            <person name="Zhang Y."/>
            <person name="Wang D."/>
            <person name="Peng Z."/>
            <person name="Zheng S."/>
            <person name="Shao F."/>
            <person name="Tao W."/>
        </authorList>
    </citation>
    <scope>NUCLEOTIDE SEQUENCE</scope>
    <source>
        <strain evidence="2">Chongqing</strain>
    </source>
</reference>
<evidence type="ECO:0000313" key="2">
    <source>
        <dbReference type="EMBL" id="KAI5629508.1"/>
    </source>
</evidence>
<evidence type="ECO:0000313" key="3">
    <source>
        <dbReference type="Proteomes" id="UP001205998"/>
    </source>
</evidence>
<sequence length="70" mass="7679">MPDEMDSSDWVWRGFQNGKATRRKAGRGGESASAQGRAEDSRDRRSACFLEGPRDAPIRSSASPLRVARA</sequence>
<evidence type="ECO:0000256" key="1">
    <source>
        <dbReference type="SAM" id="MobiDB-lite"/>
    </source>
</evidence>
<feature type="region of interest" description="Disordered" evidence="1">
    <location>
        <begin position="16"/>
        <end position="70"/>
    </location>
</feature>
<name>A0AAD5B6D0_SILAS</name>
<dbReference type="Proteomes" id="UP001205998">
    <property type="component" value="Unassembled WGS sequence"/>
</dbReference>
<gene>
    <name evidence="2" type="ORF">C0J50_7900</name>
</gene>
<proteinExistence type="predicted"/>
<organism evidence="2 3">
    <name type="scientific">Silurus asotus</name>
    <name type="common">Amur catfish</name>
    <name type="synonym">Parasilurus asotus</name>
    <dbReference type="NCBI Taxonomy" id="30991"/>
    <lineage>
        <taxon>Eukaryota</taxon>
        <taxon>Metazoa</taxon>
        <taxon>Chordata</taxon>
        <taxon>Craniata</taxon>
        <taxon>Vertebrata</taxon>
        <taxon>Euteleostomi</taxon>
        <taxon>Actinopterygii</taxon>
        <taxon>Neopterygii</taxon>
        <taxon>Teleostei</taxon>
        <taxon>Ostariophysi</taxon>
        <taxon>Siluriformes</taxon>
        <taxon>Siluridae</taxon>
        <taxon>Silurus</taxon>
    </lineage>
</organism>